<keyword evidence="7 8" id="KW-0472">Membrane</keyword>
<feature type="transmembrane region" description="Helical" evidence="8">
    <location>
        <begin position="175"/>
        <end position="195"/>
    </location>
</feature>
<feature type="transmembrane region" description="Helical" evidence="8">
    <location>
        <begin position="215"/>
        <end position="238"/>
    </location>
</feature>
<accession>A0A9D1JLY4</accession>
<dbReference type="GO" id="GO:0005283">
    <property type="term" value="F:amino acid:sodium symporter activity"/>
    <property type="evidence" value="ECO:0007669"/>
    <property type="project" value="InterPro"/>
</dbReference>
<name>A0A9D1JLY4_9BACT</name>
<feature type="region of interest" description="Disordered" evidence="9">
    <location>
        <begin position="490"/>
        <end position="509"/>
    </location>
</feature>
<feature type="transmembrane region" description="Helical" evidence="8">
    <location>
        <begin position="448"/>
        <end position="468"/>
    </location>
</feature>
<gene>
    <name evidence="10" type="ORF">IAC10_02000</name>
</gene>
<keyword evidence="3 8" id="KW-0813">Transport</keyword>
<evidence type="ECO:0000256" key="1">
    <source>
        <dbReference type="ARBA" id="ARBA00004651"/>
    </source>
</evidence>
<keyword evidence="8" id="KW-0769">Symport</keyword>
<dbReference type="PRINTS" id="PR00175">
    <property type="entry name" value="NAALASMPORT"/>
</dbReference>
<feature type="transmembrane region" description="Helical" evidence="8">
    <location>
        <begin position="338"/>
        <end position="359"/>
    </location>
</feature>
<evidence type="ECO:0000256" key="8">
    <source>
        <dbReference type="RuleBase" id="RU363064"/>
    </source>
</evidence>
<evidence type="ECO:0000256" key="5">
    <source>
        <dbReference type="ARBA" id="ARBA00022692"/>
    </source>
</evidence>
<evidence type="ECO:0000256" key="6">
    <source>
        <dbReference type="ARBA" id="ARBA00022989"/>
    </source>
</evidence>
<feature type="transmembrane region" description="Helical" evidence="8">
    <location>
        <begin position="118"/>
        <end position="140"/>
    </location>
</feature>
<comment type="subcellular location">
    <subcellularLocation>
        <location evidence="1 8">Cell membrane</location>
        <topology evidence="1 8">Multi-pass membrane protein</topology>
    </subcellularLocation>
</comment>
<organism evidence="10 11">
    <name type="scientific">Candidatus Scatousia excrementigallinarum</name>
    <dbReference type="NCBI Taxonomy" id="2840935"/>
    <lineage>
        <taxon>Bacteria</taxon>
        <taxon>Candidatus Scatousia</taxon>
    </lineage>
</organism>
<feature type="transmembrane region" description="Helical" evidence="8">
    <location>
        <begin position="424"/>
        <end position="442"/>
    </location>
</feature>
<evidence type="ECO:0000256" key="7">
    <source>
        <dbReference type="ARBA" id="ARBA00023136"/>
    </source>
</evidence>
<dbReference type="PANTHER" id="PTHR30330:SF3">
    <property type="entry name" value="TRANSCRIPTIONAL REGULATOR, LRP FAMILY"/>
    <property type="match status" value="1"/>
</dbReference>
<protein>
    <submittedName>
        <fullName evidence="10">Alanine:cation symporter family protein</fullName>
    </submittedName>
</protein>
<dbReference type="Pfam" id="PF01235">
    <property type="entry name" value="Na_Ala_symp"/>
    <property type="match status" value="1"/>
</dbReference>
<keyword evidence="6 8" id="KW-1133">Transmembrane helix</keyword>
<evidence type="ECO:0000256" key="3">
    <source>
        <dbReference type="ARBA" id="ARBA00022448"/>
    </source>
</evidence>
<comment type="caution">
    <text evidence="8">Lacks conserved residue(s) required for the propagation of feature annotation.</text>
</comment>
<proteinExistence type="inferred from homology"/>
<dbReference type="PANTHER" id="PTHR30330">
    <property type="entry name" value="AGSS FAMILY TRANSPORTER, SODIUM-ALANINE"/>
    <property type="match status" value="1"/>
</dbReference>
<comment type="caution">
    <text evidence="10">The sequence shown here is derived from an EMBL/GenBank/DDBJ whole genome shotgun (WGS) entry which is preliminary data.</text>
</comment>
<evidence type="ECO:0000256" key="9">
    <source>
        <dbReference type="SAM" id="MobiDB-lite"/>
    </source>
</evidence>
<evidence type="ECO:0000313" key="11">
    <source>
        <dbReference type="Proteomes" id="UP000823928"/>
    </source>
</evidence>
<dbReference type="NCBIfam" id="TIGR00835">
    <property type="entry name" value="agcS"/>
    <property type="match status" value="1"/>
</dbReference>
<evidence type="ECO:0000256" key="4">
    <source>
        <dbReference type="ARBA" id="ARBA00022475"/>
    </source>
</evidence>
<dbReference type="AlphaFoldDB" id="A0A9D1JLY4"/>
<evidence type="ECO:0000313" key="10">
    <source>
        <dbReference type="EMBL" id="HIS35391.1"/>
    </source>
</evidence>
<sequence>MNLDSAIDSFLSPIADKISGIIFSHVTINGVKIEFLIALLMIAALYFTIRTRCIGIWGFKHALKLITKNYEHKDIIVKKKKGEVSSFQALTATISASAGIGNVAGSAAAVSVGGPGVIFWMIIAGFFSMALKFAEVLLGLKFRQINKDGSVAGGPMYYIQTGLKNHKILGKFAPYLAKIYAVCCIFAMIGGWNLFQINAMTTQITEVTGGEHSFFANQSWLLGLIVAIITYFTIIGGIKAIGKFTSKVTPAMCTLYVASAFVVCLMNIHHLPHTIHVIITEAFKPKAMEGGMYACMLWGFRRAMFANESGLGTAPIAFSAVRTSKPVAQAFIAMLQPFVDTVIVGSATAFVIVVSGVYLQSSGLAGIELTSKAFGTVCPFFPILLTFMASCFVLSTMLCGSYYGIKGWNFLFGDSKLTTRTFQVIYCIFIVVGSAMNFKSIINLSDAFTLFLAVPNLIAVFILSDVVMKELKRYCRKYNVGLFKNNKEKEEREHEKSVPGDCETEVSKL</sequence>
<keyword evidence="4 8" id="KW-1003">Cell membrane</keyword>
<dbReference type="GO" id="GO:0005886">
    <property type="term" value="C:plasma membrane"/>
    <property type="evidence" value="ECO:0007669"/>
    <property type="project" value="UniProtKB-SubCell"/>
</dbReference>
<dbReference type="InterPro" id="IPR001463">
    <property type="entry name" value="Na/Ala_symport"/>
</dbReference>
<dbReference type="EMBL" id="DVIU01000041">
    <property type="protein sequence ID" value="HIS35391.1"/>
    <property type="molecule type" value="Genomic_DNA"/>
</dbReference>
<dbReference type="Gene3D" id="1.20.1740.10">
    <property type="entry name" value="Amino acid/polyamine transporter I"/>
    <property type="match status" value="1"/>
</dbReference>
<reference evidence="10" key="1">
    <citation type="submission" date="2020-10" db="EMBL/GenBank/DDBJ databases">
        <authorList>
            <person name="Gilroy R."/>
        </authorList>
    </citation>
    <scope>NUCLEOTIDE SEQUENCE</scope>
    <source>
        <strain evidence="10">6276</strain>
    </source>
</reference>
<reference evidence="10" key="2">
    <citation type="journal article" date="2021" name="PeerJ">
        <title>Extensive microbial diversity within the chicken gut microbiome revealed by metagenomics and culture.</title>
        <authorList>
            <person name="Gilroy R."/>
            <person name="Ravi A."/>
            <person name="Getino M."/>
            <person name="Pursley I."/>
            <person name="Horton D.L."/>
            <person name="Alikhan N.F."/>
            <person name="Baker D."/>
            <person name="Gharbi K."/>
            <person name="Hall N."/>
            <person name="Watson M."/>
            <person name="Adriaenssens E.M."/>
            <person name="Foster-Nyarko E."/>
            <person name="Jarju S."/>
            <person name="Secka A."/>
            <person name="Antonio M."/>
            <person name="Oren A."/>
            <person name="Chaudhuri R.R."/>
            <person name="La Ragione R."/>
            <person name="Hildebrand F."/>
            <person name="Pallen M.J."/>
        </authorList>
    </citation>
    <scope>NUCLEOTIDE SEQUENCE</scope>
    <source>
        <strain evidence="10">6276</strain>
    </source>
</reference>
<keyword evidence="5 8" id="KW-0812">Transmembrane</keyword>
<evidence type="ECO:0000256" key="2">
    <source>
        <dbReference type="ARBA" id="ARBA00009261"/>
    </source>
</evidence>
<comment type="similarity">
    <text evidence="2 8">Belongs to the alanine or glycine:cation symporter (AGCS) (TC 2.A.25) family.</text>
</comment>
<feature type="transmembrane region" description="Helical" evidence="8">
    <location>
        <begin position="379"/>
        <end position="403"/>
    </location>
</feature>
<dbReference type="Proteomes" id="UP000823928">
    <property type="component" value="Unassembled WGS sequence"/>
</dbReference>